<keyword evidence="3" id="KW-1185">Reference proteome</keyword>
<protein>
    <submittedName>
        <fullName evidence="2">Uncharacterized protein</fullName>
    </submittedName>
</protein>
<name>A0A5J5EL87_9PEZI</name>
<feature type="region of interest" description="Disordered" evidence="1">
    <location>
        <begin position="28"/>
        <end position="65"/>
    </location>
</feature>
<dbReference type="EMBL" id="VXIS01000210">
    <property type="protein sequence ID" value="KAA8896538.1"/>
    <property type="molecule type" value="Genomic_DNA"/>
</dbReference>
<feature type="region of interest" description="Disordered" evidence="1">
    <location>
        <begin position="159"/>
        <end position="276"/>
    </location>
</feature>
<dbReference type="OrthoDB" id="5404678at2759"/>
<reference evidence="2 3" key="1">
    <citation type="submission" date="2019-09" db="EMBL/GenBank/DDBJ databases">
        <title>Draft genome of the ectomycorrhizal ascomycete Sphaerosporella brunnea.</title>
        <authorList>
            <consortium name="DOE Joint Genome Institute"/>
            <person name="Benucci G.M."/>
            <person name="Marozzi G."/>
            <person name="Antonielli L."/>
            <person name="Sanchez S."/>
            <person name="Marco P."/>
            <person name="Wang X."/>
            <person name="Falini L.B."/>
            <person name="Barry K."/>
            <person name="Haridas S."/>
            <person name="Lipzen A."/>
            <person name="Labutti K."/>
            <person name="Grigoriev I.V."/>
            <person name="Murat C."/>
            <person name="Martin F."/>
            <person name="Albertini E."/>
            <person name="Donnini D."/>
            <person name="Bonito G."/>
        </authorList>
    </citation>
    <scope>NUCLEOTIDE SEQUENCE [LARGE SCALE GENOMIC DNA]</scope>
    <source>
        <strain evidence="2 3">Sb_GMNB300</strain>
    </source>
</reference>
<comment type="caution">
    <text evidence="2">The sequence shown here is derived from an EMBL/GenBank/DDBJ whole genome shotgun (WGS) entry which is preliminary data.</text>
</comment>
<dbReference type="AlphaFoldDB" id="A0A5J5EL87"/>
<dbReference type="Proteomes" id="UP000326924">
    <property type="component" value="Unassembled WGS sequence"/>
</dbReference>
<dbReference type="InParanoid" id="A0A5J5EL87"/>
<proteinExistence type="predicted"/>
<accession>A0A5J5EL87</accession>
<evidence type="ECO:0000313" key="3">
    <source>
        <dbReference type="Proteomes" id="UP000326924"/>
    </source>
</evidence>
<feature type="region of interest" description="Disordered" evidence="1">
    <location>
        <begin position="574"/>
        <end position="596"/>
    </location>
</feature>
<evidence type="ECO:0000313" key="2">
    <source>
        <dbReference type="EMBL" id="KAA8896538.1"/>
    </source>
</evidence>
<sequence length="596" mass="66498">MATARTYGLGRRCARSSFVSSQEKQRSQAFGGFKYRSKTRMPEGLESGRPLETSTARRRSKHETRATQIRCIVQHLPSIHPQAFRTNSHSGGGGGCQYGTSHWPMRLVHASPPSRWQPSDIACCNASGNINRVPRSRHLVAASAQYRWIRSSCRRRHYPSHCSHHQSLTPAQKTMGNPPLGIQPNSGHQKRRHPSPPRWGYSTPPSAECTPTVHSPSFRLSMHDPPEQLQRNHNPTPGEFKVSLEIQPRPSEPFLSVPSPPPSARKRAGSFPPPTSFKRTDTHEFPPPSAAPTLQLTTPPFHLQDQPANLRLTLTTTIHLHPPATVSNYRHLHLFRLPHFHLSLYLQHNSRPSSSLTPFGQLLSRASLWQQLGLSPSLSIYPDTGEIRLTLLRSIPGEVEEVLKTNLSSAGMEKIIMNWEFEGRGALSGCRALVDVALRSFWGDKVAALAPVLGRPGLWGECERRVKYVEVVAGVLEKFGPAGGHGESVEALLWRTVLKGVKSEKMKGVQPDGDEEWGEPEEMLDLDSEQELLFDAEDELLYDNSEDELLLESGAEEEDDLISDGEDDFWTALEADEEDGTEWRALEDISGDEMLL</sequence>
<organism evidence="2 3">
    <name type="scientific">Sphaerosporella brunnea</name>
    <dbReference type="NCBI Taxonomy" id="1250544"/>
    <lineage>
        <taxon>Eukaryota</taxon>
        <taxon>Fungi</taxon>
        <taxon>Dikarya</taxon>
        <taxon>Ascomycota</taxon>
        <taxon>Pezizomycotina</taxon>
        <taxon>Pezizomycetes</taxon>
        <taxon>Pezizales</taxon>
        <taxon>Pyronemataceae</taxon>
        <taxon>Sphaerosporella</taxon>
    </lineage>
</organism>
<feature type="compositionally biased region" description="Polar residues" evidence="1">
    <location>
        <begin position="165"/>
        <end position="175"/>
    </location>
</feature>
<evidence type="ECO:0000256" key="1">
    <source>
        <dbReference type="SAM" id="MobiDB-lite"/>
    </source>
</evidence>
<gene>
    <name evidence="2" type="ORF">FN846DRAFT_272217</name>
</gene>